<dbReference type="AlphaFoldDB" id="A0AAU2VR66"/>
<organism evidence="2">
    <name type="scientific">Streptomyces sp. NBC_00008</name>
    <dbReference type="NCBI Taxonomy" id="2903610"/>
    <lineage>
        <taxon>Bacteria</taxon>
        <taxon>Bacillati</taxon>
        <taxon>Actinomycetota</taxon>
        <taxon>Actinomycetes</taxon>
        <taxon>Kitasatosporales</taxon>
        <taxon>Streptomycetaceae</taxon>
        <taxon>Streptomyces</taxon>
    </lineage>
</organism>
<feature type="domain" description="DUF1707" evidence="1">
    <location>
        <begin position="12"/>
        <end position="63"/>
    </location>
</feature>
<reference evidence="2" key="1">
    <citation type="submission" date="2022-10" db="EMBL/GenBank/DDBJ databases">
        <title>The complete genomes of actinobacterial strains from the NBC collection.</title>
        <authorList>
            <person name="Joergensen T.S."/>
            <person name="Alvarez Arevalo M."/>
            <person name="Sterndorff E.B."/>
            <person name="Faurdal D."/>
            <person name="Vuksanovic O."/>
            <person name="Mourched A.-S."/>
            <person name="Charusanti P."/>
            <person name="Shaw S."/>
            <person name="Blin K."/>
            <person name="Weber T."/>
        </authorList>
    </citation>
    <scope>NUCLEOTIDE SEQUENCE</scope>
    <source>
        <strain evidence="2">NBC_00008</strain>
    </source>
</reference>
<name>A0AAU2VR66_9ACTN</name>
<proteinExistence type="predicted"/>
<dbReference type="PANTHER" id="PTHR40763">
    <property type="entry name" value="MEMBRANE PROTEIN-RELATED"/>
    <property type="match status" value="1"/>
</dbReference>
<evidence type="ECO:0000259" key="1">
    <source>
        <dbReference type="Pfam" id="PF08044"/>
    </source>
</evidence>
<dbReference type="Pfam" id="PF08044">
    <property type="entry name" value="DUF1707"/>
    <property type="match status" value="1"/>
</dbReference>
<dbReference type="PANTHER" id="PTHR40763:SF5">
    <property type="entry name" value="MEMBRANE PROTEIN"/>
    <property type="match status" value="1"/>
</dbReference>
<accession>A0AAU2VR66</accession>
<dbReference type="EMBL" id="CP108313">
    <property type="protein sequence ID" value="WTW69594.1"/>
    <property type="molecule type" value="Genomic_DNA"/>
</dbReference>
<evidence type="ECO:0000313" key="2">
    <source>
        <dbReference type="EMBL" id="WTW69594.1"/>
    </source>
</evidence>
<gene>
    <name evidence="2" type="ORF">OG398_15590</name>
</gene>
<sequence>MTAEPSPSAGRMRASDADREAVVELLREAAADGRLDLDELDTRLGQALVAKTRGELVPLTDDLGPVAFEPGEPLTLQGGIHGAERTGVWKVPPRIVAFGGLGGVRLDFTRAECRLREVEVDVDAQMAGVRIVVPVGWKAETDALDLGFGGLKDKTEGDRLPGTPVIRLTGTCGAGGVVIRNPNLRERRRQRKEQAG</sequence>
<dbReference type="InterPro" id="IPR012551">
    <property type="entry name" value="DUF1707_SHOCT-like"/>
</dbReference>
<protein>
    <submittedName>
        <fullName evidence="2">DUF1707 domain-containing protein</fullName>
    </submittedName>
</protein>